<dbReference type="Proteomes" id="UP001487296">
    <property type="component" value="Unassembled WGS sequence"/>
</dbReference>
<proteinExistence type="predicted"/>
<dbReference type="RefSeq" id="WP_215760616.1">
    <property type="nucleotide sequence ID" value="NZ_JAHKBE010000056.1"/>
</dbReference>
<comment type="subcellular location">
    <subcellularLocation>
        <location evidence="1">Membrane</location>
    </subcellularLocation>
</comment>
<keyword evidence="4 6" id="KW-0472">Membrane</keyword>
<dbReference type="EMBL" id="JBBNFP010000055">
    <property type="protein sequence ID" value="MEQ2487541.1"/>
    <property type="molecule type" value="Genomic_DNA"/>
</dbReference>
<dbReference type="InterPro" id="IPR051423">
    <property type="entry name" value="CD225/Dispanin"/>
</dbReference>
<reference evidence="7 8" key="1">
    <citation type="submission" date="2024-04" db="EMBL/GenBank/DDBJ databases">
        <title>Human intestinal bacterial collection.</title>
        <authorList>
            <person name="Pauvert C."/>
            <person name="Hitch T.C.A."/>
            <person name="Clavel T."/>
        </authorList>
    </citation>
    <scope>NUCLEOTIDE SEQUENCE [LARGE SCALE GENOMIC DNA]</scope>
    <source>
        <strain evidence="7 8">CLA-AA-H145</strain>
    </source>
</reference>
<evidence type="ECO:0000256" key="3">
    <source>
        <dbReference type="ARBA" id="ARBA00022989"/>
    </source>
</evidence>
<feature type="compositionally biased region" description="Polar residues" evidence="5">
    <location>
        <begin position="1"/>
        <end position="12"/>
    </location>
</feature>
<protein>
    <submittedName>
        <fullName evidence="7">CD225/dispanin family protein</fullName>
    </submittedName>
</protein>
<feature type="region of interest" description="Disordered" evidence="5">
    <location>
        <begin position="1"/>
        <end position="27"/>
    </location>
</feature>
<evidence type="ECO:0000313" key="7">
    <source>
        <dbReference type="EMBL" id="MEQ2487541.1"/>
    </source>
</evidence>
<keyword evidence="2 6" id="KW-0812">Transmembrane</keyword>
<evidence type="ECO:0000313" key="8">
    <source>
        <dbReference type="Proteomes" id="UP001487296"/>
    </source>
</evidence>
<dbReference type="PANTHER" id="PTHR14948:SF25">
    <property type="entry name" value="DUF4190 DOMAIN-CONTAINING PROTEIN"/>
    <property type="match status" value="1"/>
</dbReference>
<sequence length="111" mass="11639">MDQTNSYTQPEMQSAPLGNNAGGPNPMMPKPDNNLALAIITTVCCCLPFGIVAIIKASSVNSLYMAGNYTAAMDAAAQAKRWSLWGIGIGAVVSAIYFVFYFVLGLGVALS</sequence>
<evidence type="ECO:0000256" key="2">
    <source>
        <dbReference type="ARBA" id="ARBA00022692"/>
    </source>
</evidence>
<accession>A0ABV1FSZ7</accession>
<evidence type="ECO:0000256" key="4">
    <source>
        <dbReference type="ARBA" id="ARBA00023136"/>
    </source>
</evidence>
<gene>
    <name evidence="7" type="ORF">AAAT34_10890</name>
</gene>
<evidence type="ECO:0000256" key="5">
    <source>
        <dbReference type="SAM" id="MobiDB-lite"/>
    </source>
</evidence>
<evidence type="ECO:0000256" key="1">
    <source>
        <dbReference type="ARBA" id="ARBA00004370"/>
    </source>
</evidence>
<keyword evidence="3 6" id="KW-1133">Transmembrane helix</keyword>
<dbReference type="InterPro" id="IPR007593">
    <property type="entry name" value="CD225/Dispanin_fam"/>
</dbReference>
<feature type="transmembrane region" description="Helical" evidence="6">
    <location>
        <begin position="82"/>
        <end position="104"/>
    </location>
</feature>
<evidence type="ECO:0000256" key="6">
    <source>
        <dbReference type="SAM" id="Phobius"/>
    </source>
</evidence>
<name>A0ABV1FSZ7_9BACT</name>
<feature type="transmembrane region" description="Helical" evidence="6">
    <location>
        <begin position="35"/>
        <end position="55"/>
    </location>
</feature>
<dbReference type="Pfam" id="PF04505">
    <property type="entry name" value="CD225"/>
    <property type="match status" value="1"/>
</dbReference>
<organism evidence="7 8">
    <name type="scientific">Hallella faecis</name>
    <dbReference type="NCBI Taxonomy" id="2841596"/>
    <lineage>
        <taxon>Bacteria</taxon>
        <taxon>Pseudomonadati</taxon>
        <taxon>Bacteroidota</taxon>
        <taxon>Bacteroidia</taxon>
        <taxon>Bacteroidales</taxon>
        <taxon>Prevotellaceae</taxon>
        <taxon>Hallella</taxon>
    </lineage>
</organism>
<dbReference type="PANTHER" id="PTHR14948">
    <property type="entry name" value="NG5"/>
    <property type="match status" value="1"/>
</dbReference>
<comment type="caution">
    <text evidence="7">The sequence shown here is derived from an EMBL/GenBank/DDBJ whole genome shotgun (WGS) entry which is preliminary data.</text>
</comment>
<keyword evidence="8" id="KW-1185">Reference proteome</keyword>